<comment type="caution">
    <text evidence="1">The sequence shown here is derived from an EMBL/GenBank/DDBJ whole genome shotgun (WGS) entry which is preliminary data.</text>
</comment>
<dbReference type="EMBL" id="PREU01000002">
    <property type="protein sequence ID" value="PPA77250.1"/>
    <property type="molecule type" value="Genomic_DNA"/>
</dbReference>
<protein>
    <submittedName>
        <fullName evidence="1">DUF4150 domain-containing protein</fullName>
    </submittedName>
</protein>
<evidence type="ECO:0000313" key="1">
    <source>
        <dbReference type="EMBL" id="PPA77250.1"/>
    </source>
</evidence>
<sequence>MQVLCQLPSVGLGFPDVCKTPVPPVPHIDVSTSSMGIPVVWNVWLSCMPMHNMVTTIPVTLGDTAGVGGGVISQTFMGQARYITGAFTVLVRAAPLVRVTSLTLQNTINTPGFKAATPQKSMFALAA</sequence>
<dbReference type="Pfam" id="PF13665">
    <property type="entry name" value="Tox-PAAR-like"/>
    <property type="match status" value="1"/>
</dbReference>
<dbReference type="Proteomes" id="UP000239990">
    <property type="component" value="Unassembled WGS sequence"/>
</dbReference>
<evidence type="ECO:0000313" key="2">
    <source>
        <dbReference type="Proteomes" id="UP000239990"/>
    </source>
</evidence>
<dbReference type="RefSeq" id="WP_046807439.1">
    <property type="nucleotide sequence ID" value="NZ_PREU01000002.1"/>
</dbReference>
<dbReference type="AlphaFoldDB" id="A0A2S5GW01"/>
<accession>A0A2S5GW01</accession>
<gene>
    <name evidence="1" type="ORF">C4E15_04245</name>
</gene>
<dbReference type="OrthoDB" id="5513456at2"/>
<organism evidence="1 2">
    <name type="scientific">Achromobacter spanius</name>
    <dbReference type="NCBI Taxonomy" id="217203"/>
    <lineage>
        <taxon>Bacteria</taxon>
        <taxon>Pseudomonadati</taxon>
        <taxon>Pseudomonadota</taxon>
        <taxon>Betaproteobacteria</taxon>
        <taxon>Burkholderiales</taxon>
        <taxon>Alcaligenaceae</taxon>
        <taxon>Achromobacter</taxon>
    </lineage>
</organism>
<proteinExistence type="predicted"/>
<reference evidence="1 2" key="1">
    <citation type="submission" date="2018-02" db="EMBL/GenBank/DDBJ databases">
        <title>Draft Genome of Achromobacter spanius stain 6.</title>
        <authorList>
            <person name="Gunasekera T.S."/>
            <person name="Radwan O."/>
            <person name="Ruiz O.N."/>
        </authorList>
    </citation>
    <scope>NUCLEOTIDE SEQUENCE [LARGE SCALE GENOMIC DNA]</scope>
    <source>
        <strain evidence="1 2">6</strain>
    </source>
</reference>
<name>A0A2S5GW01_9BURK</name>